<dbReference type="Gene3D" id="1.25.10.10">
    <property type="entry name" value="Leucine-rich Repeat Variant"/>
    <property type="match status" value="1"/>
</dbReference>
<dbReference type="Gene3D" id="3.30.40.10">
    <property type="entry name" value="Zinc/RING finger domain, C3HC4 (zinc finger)"/>
    <property type="match status" value="1"/>
</dbReference>
<dbReference type="UniPathway" id="UPA00143"/>
<dbReference type="SUPFAM" id="SSF48371">
    <property type="entry name" value="ARM repeat"/>
    <property type="match status" value="1"/>
</dbReference>
<dbReference type="InterPro" id="IPR003613">
    <property type="entry name" value="Ubox_domain"/>
</dbReference>
<feature type="compositionally biased region" description="Low complexity" evidence="8">
    <location>
        <begin position="222"/>
        <end position="233"/>
    </location>
</feature>
<comment type="catalytic activity">
    <reaction evidence="1">
        <text>S-ubiquitinyl-[E2 ubiquitin-conjugating enzyme]-L-cysteine + [acceptor protein]-L-lysine = [E2 ubiquitin-conjugating enzyme]-L-cysteine + N(6)-ubiquitinyl-[acceptor protein]-L-lysine.</text>
        <dbReference type="EC" id="2.3.2.27"/>
    </reaction>
</comment>
<protein>
    <recommendedName>
        <fullName evidence="3">RING-type E3 ubiquitin transferase</fullName>
        <ecNumber evidence="3">2.3.2.27</ecNumber>
    </recommendedName>
</protein>
<dbReference type="InterPro" id="IPR011989">
    <property type="entry name" value="ARM-like"/>
</dbReference>
<evidence type="ECO:0000259" key="9">
    <source>
        <dbReference type="PROSITE" id="PS51698"/>
    </source>
</evidence>
<dbReference type="Pfam" id="PF25598">
    <property type="entry name" value="ARM_PUB"/>
    <property type="match status" value="1"/>
</dbReference>
<dbReference type="PANTHER" id="PTHR23315">
    <property type="entry name" value="U BOX DOMAIN-CONTAINING"/>
    <property type="match status" value="1"/>
</dbReference>
<dbReference type="Proteomes" id="UP000737018">
    <property type="component" value="Unassembled WGS sequence"/>
</dbReference>
<dbReference type="InterPro" id="IPR058678">
    <property type="entry name" value="ARM_PUB"/>
</dbReference>
<evidence type="ECO:0000256" key="7">
    <source>
        <dbReference type="PROSITE-ProRule" id="PRU00259"/>
    </source>
</evidence>
<evidence type="ECO:0000313" key="11">
    <source>
        <dbReference type="Proteomes" id="UP000737018"/>
    </source>
</evidence>
<evidence type="ECO:0000313" key="10">
    <source>
        <dbReference type="EMBL" id="KAF3950897.1"/>
    </source>
</evidence>
<feature type="repeat" description="ARM" evidence="7">
    <location>
        <begin position="325"/>
        <end position="362"/>
    </location>
</feature>
<dbReference type="InterPro" id="IPR000225">
    <property type="entry name" value="Armadillo"/>
</dbReference>
<organism evidence="10 11">
    <name type="scientific">Castanea mollissima</name>
    <name type="common">Chinese chestnut</name>
    <dbReference type="NCBI Taxonomy" id="60419"/>
    <lineage>
        <taxon>Eukaryota</taxon>
        <taxon>Viridiplantae</taxon>
        <taxon>Streptophyta</taxon>
        <taxon>Embryophyta</taxon>
        <taxon>Tracheophyta</taxon>
        <taxon>Spermatophyta</taxon>
        <taxon>Magnoliopsida</taxon>
        <taxon>eudicotyledons</taxon>
        <taxon>Gunneridae</taxon>
        <taxon>Pentapetalae</taxon>
        <taxon>rosids</taxon>
        <taxon>fabids</taxon>
        <taxon>Fagales</taxon>
        <taxon>Fagaceae</taxon>
        <taxon>Castanea</taxon>
    </lineage>
</organism>
<evidence type="ECO:0000256" key="2">
    <source>
        <dbReference type="ARBA" id="ARBA00004906"/>
    </source>
</evidence>
<dbReference type="SUPFAM" id="SSF57850">
    <property type="entry name" value="RING/U-box"/>
    <property type="match status" value="1"/>
</dbReference>
<keyword evidence="5" id="KW-0677">Repeat</keyword>
<evidence type="ECO:0000256" key="3">
    <source>
        <dbReference type="ARBA" id="ARBA00012483"/>
    </source>
</evidence>
<dbReference type="SMART" id="SM00504">
    <property type="entry name" value="Ubox"/>
    <property type="match status" value="1"/>
</dbReference>
<dbReference type="PROSITE" id="PS50176">
    <property type="entry name" value="ARM_REPEAT"/>
    <property type="match status" value="1"/>
</dbReference>
<keyword evidence="11" id="KW-1185">Reference proteome</keyword>
<dbReference type="GO" id="GO:0016567">
    <property type="term" value="P:protein ubiquitination"/>
    <property type="evidence" value="ECO:0007669"/>
    <property type="project" value="UniProtKB-UniPathway"/>
</dbReference>
<reference evidence="10" key="1">
    <citation type="submission" date="2020-03" db="EMBL/GenBank/DDBJ databases">
        <title>Castanea mollissima Vanexum genome sequencing.</title>
        <authorList>
            <person name="Staton M."/>
        </authorList>
    </citation>
    <scope>NUCLEOTIDE SEQUENCE</scope>
    <source>
        <tissue evidence="10">Leaf</tissue>
    </source>
</reference>
<keyword evidence="6" id="KW-0833">Ubl conjugation pathway</keyword>
<feature type="compositionally biased region" description="Polar residues" evidence="8">
    <location>
        <begin position="195"/>
        <end position="213"/>
    </location>
</feature>
<dbReference type="AlphaFoldDB" id="A0A8J4QLG9"/>
<sequence length="553" mass="61485">MEFQETVMRYVVHKPQQVDWGFEKDTEKGRIKETTPTTTPRRKWKLMYLFNRFSSSPPRNPKSKEPPNEFLCPISGSLMAEPVIVTSGHTLENACVLACKALSFTPTLEEDSSTPDFSAVIPNLALKTAILNWCKFHCVDPPKPIDPINAKNLVRALMEIENKNPDTQIVISEKNLVKGARESPTVNLNDPELTHSCSSSVDSVETAPSTPSLQLVIHPSYNNNNNSSSSSSSDTLNPGFNEEEEEMLVKLKSPQVFDIERAVISLRQITRSTESSRVRLCTPRILSALRSLIMSRYSTIQVNTVAALVNLSLEDVNKVKIVRSGMVPLLIDVLKGGFPEAQEHASGALFSLALDDDNKTAIGVLGALEPLMHMLRSENERTRHDSVIALYHLSLVKSNRVRLVKLGSVPVLLGMVKPGHMAGRIMLVLGNLAWCPDGRAAMLDAGAVECLVKYLGDIQLNSVSSKESCLSVLYGLSQVGLRFRVLAKAVEMEVVLSKMVKEGSKCVREKAMTMLEMMKMTSKEYEEEEEMEEEMADWEDLLELRGHTQRQSE</sequence>
<dbReference type="GO" id="GO:0061630">
    <property type="term" value="F:ubiquitin protein ligase activity"/>
    <property type="evidence" value="ECO:0007669"/>
    <property type="project" value="UniProtKB-EC"/>
</dbReference>
<feature type="region of interest" description="Disordered" evidence="8">
    <location>
        <begin position="181"/>
        <end position="240"/>
    </location>
</feature>
<evidence type="ECO:0000256" key="5">
    <source>
        <dbReference type="ARBA" id="ARBA00022737"/>
    </source>
</evidence>
<dbReference type="InterPro" id="IPR016024">
    <property type="entry name" value="ARM-type_fold"/>
</dbReference>
<dbReference type="EMBL" id="JRKL02005220">
    <property type="protein sequence ID" value="KAF3950897.1"/>
    <property type="molecule type" value="Genomic_DNA"/>
</dbReference>
<gene>
    <name evidence="10" type="ORF">CMV_023402</name>
</gene>
<dbReference type="SMART" id="SM00185">
    <property type="entry name" value="ARM"/>
    <property type="match status" value="4"/>
</dbReference>
<name>A0A8J4QLG9_9ROSI</name>
<dbReference type="EC" id="2.3.2.27" evidence="3"/>
<dbReference type="PANTHER" id="PTHR23315:SF339">
    <property type="entry name" value="U-BOX DOMAIN-CONTAINING PROTEIN 40"/>
    <property type="match status" value="1"/>
</dbReference>
<feature type="domain" description="U-box" evidence="9">
    <location>
        <begin position="65"/>
        <end position="140"/>
    </location>
</feature>
<comment type="pathway">
    <text evidence="2">Protein modification; protein ubiquitination.</text>
</comment>
<proteinExistence type="predicted"/>
<dbReference type="Pfam" id="PF04564">
    <property type="entry name" value="U-box"/>
    <property type="match status" value="1"/>
</dbReference>
<evidence type="ECO:0000256" key="6">
    <source>
        <dbReference type="ARBA" id="ARBA00022786"/>
    </source>
</evidence>
<evidence type="ECO:0000256" key="8">
    <source>
        <dbReference type="SAM" id="MobiDB-lite"/>
    </source>
</evidence>
<dbReference type="InterPro" id="IPR013083">
    <property type="entry name" value="Znf_RING/FYVE/PHD"/>
</dbReference>
<dbReference type="OrthoDB" id="7537227at2759"/>
<keyword evidence="4" id="KW-0808">Transferase</keyword>
<evidence type="ECO:0000256" key="4">
    <source>
        <dbReference type="ARBA" id="ARBA00022679"/>
    </source>
</evidence>
<evidence type="ECO:0000256" key="1">
    <source>
        <dbReference type="ARBA" id="ARBA00000900"/>
    </source>
</evidence>
<comment type="caution">
    <text evidence="10">The sequence shown here is derived from an EMBL/GenBank/DDBJ whole genome shotgun (WGS) entry which is preliminary data.</text>
</comment>
<dbReference type="PROSITE" id="PS51698">
    <property type="entry name" value="U_BOX"/>
    <property type="match status" value="1"/>
</dbReference>
<accession>A0A8J4QLG9</accession>